<keyword evidence="3" id="KW-1185">Reference proteome</keyword>
<dbReference type="Proteomes" id="UP000055048">
    <property type="component" value="Unassembled WGS sequence"/>
</dbReference>
<evidence type="ECO:0000313" key="3">
    <source>
        <dbReference type="Proteomes" id="UP000055048"/>
    </source>
</evidence>
<feature type="region of interest" description="Disordered" evidence="1">
    <location>
        <begin position="1"/>
        <end position="58"/>
    </location>
</feature>
<gene>
    <name evidence="2" type="ORF">T05_7672</name>
</gene>
<reference evidence="2 3" key="1">
    <citation type="submission" date="2015-01" db="EMBL/GenBank/DDBJ databases">
        <title>Evolution of Trichinella species and genotypes.</title>
        <authorList>
            <person name="Korhonen P.K."/>
            <person name="Edoardo P."/>
            <person name="Giuseppe L.R."/>
            <person name="Gasser R.B."/>
        </authorList>
    </citation>
    <scope>NUCLEOTIDE SEQUENCE [LARGE SCALE GENOMIC DNA]</scope>
    <source>
        <strain evidence="2">ISS417</strain>
    </source>
</reference>
<comment type="caution">
    <text evidence="2">The sequence shown here is derived from an EMBL/GenBank/DDBJ whole genome shotgun (WGS) entry which is preliminary data.</text>
</comment>
<accession>A0A0V0T902</accession>
<sequence length="58" mass="6158">MADDKRKATLQMESGNRAGGRQAEDTSAQRNPPVDDGPSSLGDDCPNNPVGVTNDPFR</sequence>
<dbReference type="AlphaFoldDB" id="A0A0V0T902"/>
<dbReference type="EMBL" id="JYDJ01000436">
    <property type="protein sequence ID" value="KRX35484.1"/>
    <property type="molecule type" value="Genomic_DNA"/>
</dbReference>
<evidence type="ECO:0000256" key="1">
    <source>
        <dbReference type="SAM" id="MobiDB-lite"/>
    </source>
</evidence>
<organism evidence="2 3">
    <name type="scientific">Trichinella murrelli</name>
    <dbReference type="NCBI Taxonomy" id="144512"/>
    <lineage>
        <taxon>Eukaryota</taxon>
        <taxon>Metazoa</taxon>
        <taxon>Ecdysozoa</taxon>
        <taxon>Nematoda</taxon>
        <taxon>Enoplea</taxon>
        <taxon>Dorylaimia</taxon>
        <taxon>Trichinellida</taxon>
        <taxon>Trichinellidae</taxon>
        <taxon>Trichinella</taxon>
    </lineage>
</organism>
<protein>
    <submittedName>
        <fullName evidence="2">Uncharacterized protein</fullName>
    </submittedName>
</protein>
<evidence type="ECO:0000313" key="2">
    <source>
        <dbReference type="EMBL" id="KRX35484.1"/>
    </source>
</evidence>
<name>A0A0V0T902_9BILA</name>
<proteinExistence type="predicted"/>